<dbReference type="AlphaFoldDB" id="A0A508YTH4"/>
<protein>
    <recommendedName>
        <fullName evidence="8">Probable membrane transporter protein</fullName>
    </recommendedName>
</protein>
<reference evidence="11 13" key="2">
    <citation type="submission" date="2019-04" db="EMBL/GenBank/DDBJ databases">
        <title>Genome Announcement to Ensure Probiotic Safety of Lactobacillus rhamnosus UBLR-58.</title>
        <authorList>
            <person name="Sulthana A."/>
            <person name="Lakshmi S.G."/>
            <person name="Madempudi R.S."/>
        </authorList>
    </citation>
    <scope>NUCLEOTIDE SEQUENCE [LARGE SCALE GENOMIC DNA]</scope>
    <source>
        <strain evidence="11 13">UBLR-58</strain>
    </source>
</reference>
<dbReference type="InterPro" id="IPR002781">
    <property type="entry name" value="TM_pro_TauE-like"/>
</dbReference>
<comment type="subcellular location">
    <subcellularLocation>
        <location evidence="1 8">Cell membrane</location>
        <topology evidence="1 8">Multi-pass membrane protein</topology>
    </subcellularLocation>
</comment>
<evidence type="ECO:0000313" key="11">
    <source>
        <dbReference type="EMBL" id="THC81056.1"/>
    </source>
</evidence>
<comment type="similarity">
    <text evidence="2 8">Belongs to the 4-toluene sulfonate uptake permease (TSUP) (TC 2.A.102) family.</text>
</comment>
<feature type="transmembrane region" description="Helical" evidence="8">
    <location>
        <begin position="138"/>
        <end position="166"/>
    </location>
</feature>
<organism evidence="9 14">
    <name type="scientific">Lacticaseibacillus rhamnosus</name>
    <name type="common">Lactobacillus rhamnosus</name>
    <dbReference type="NCBI Taxonomy" id="47715"/>
    <lineage>
        <taxon>Bacteria</taxon>
        <taxon>Bacillati</taxon>
        <taxon>Bacillota</taxon>
        <taxon>Bacilli</taxon>
        <taxon>Lactobacillales</taxon>
        <taxon>Lactobacillaceae</taxon>
        <taxon>Lacticaseibacillus</taxon>
    </lineage>
</organism>
<feature type="transmembrane region" description="Helical" evidence="8">
    <location>
        <begin position="7"/>
        <end position="30"/>
    </location>
</feature>
<dbReference type="PANTHER" id="PTHR30269">
    <property type="entry name" value="TRANSMEMBRANE PROTEIN YFCA"/>
    <property type="match status" value="1"/>
</dbReference>
<accession>A0A508YTH4</accession>
<dbReference type="PANTHER" id="PTHR30269:SF0">
    <property type="entry name" value="MEMBRANE TRANSPORTER PROTEIN YFCA-RELATED"/>
    <property type="match status" value="1"/>
</dbReference>
<proteinExistence type="inferred from homology"/>
<reference evidence="9 14" key="3">
    <citation type="submission" date="2020-07" db="EMBL/GenBank/DDBJ databases">
        <title>Organ Donor 1.</title>
        <authorList>
            <person name="Marsh A.J."/>
            <person name="Azcarate-Peril M.A."/>
        </authorList>
    </citation>
    <scope>NUCLEOTIDE SEQUENCE [LARGE SCALE GENOMIC DNA]</scope>
    <source>
        <strain evidence="9 14">AMC0712</strain>
    </source>
</reference>
<evidence type="ECO:0000256" key="4">
    <source>
        <dbReference type="ARBA" id="ARBA00022475"/>
    </source>
</evidence>
<evidence type="ECO:0000256" key="2">
    <source>
        <dbReference type="ARBA" id="ARBA00009142"/>
    </source>
</evidence>
<evidence type="ECO:0000313" key="12">
    <source>
        <dbReference type="Proteomes" id="UP000189067"/>
    </source>
</evidence>
<dbReference type="GO" id="GO:0005886">
    <property type="term" value="C:plasma membrane"/>
    <property type="evidence" value="ECO:0007669"/>
    <property type="project" value="UniProtKB-SubCell"/>
</dbReference>
<evidence type="ECO:0000256" key="8">
    <source>
        <dbReference type="RuleBase" id="RU363041"/>
    </source>
</evidence>
<dbReference type="Proteomes" id="UP000552935">
    <property type="component" value="Unassembled WGS sequence"/>
</dbReference>
<feature type="transmembrane region" description="Helical" evidence="8">
    <location>
        <begin position="186"/>
        <end position="216"/>
    </location>
</feature>
<dbReference type="Proteomes" id="UP000189067">
    <property type="component" value="Unassembled WGS sequence"/>
</dbReference>
<dbReference type="EMBL" id="SSHM01000001">
    <property type="protein sequence ID" value="THC81056.1"/>
    <property type="molecule type" value="Genomic_DNA"/>
</dbReference>
<dbReference type="EMBL" id="MTJY01000017">
    <property type="protein sequence ID" value="ONN75631.1"/>
    <property type="molecule type" value="Genomic_DNA"/>
</dbReference>
<evidence type="ECO:0000256" key="3">
    <source>
        <dbReference type="ARBA" id="ARBA00022448"/>
    </source>
</evidence>
<evidence type="ECO:0000256" key="6">
    <source>
        <dbReference type="ARBA" id="ARBA00022989"/>
    </source>
</evidence>
<dbReference type="EMBL" id="JACCKI010000003">
    <property type="protein sequence ID" value="NZA04720.1"/>
    <property type="molecule type" value="Genomic_DNA"/>
</dbReference>
<gene>
    <name evidence="10" type="ORF">BWR10_02465</name>
    <name evidence="11" type="ORF">E6L36_12225</name>
    <name evidence="9" type="ORF">H0N82_06270</name>
</gene>
<keyword evidence="7 8" id="KW-0472">Membrane</keyword>
<evidence type="ECO:0000256" key="7">
    <source>
        <dbReference type="ARBA" id="ARBA00023136"/>
    </source>
</evidence>
<sequence length="250" mass="26516">MTIETILFLLGMSLLAGILNGIVGMAALTLYPVLLSVGVAPITANATNTIGLLFSGSSAVAASRHELKDHWHQALVITLLNTIGGVFGALILIHSSNAGFKRVVPFIIFLAGVLILMPPKPASSNSSTRQHLRWLGYVLVMLVGIYVGYFGAGAGLLMVAVLSRLVEGPYATYNAMRNLASLVNNLVTSIMFIFSMPIAWGVLIPVCIGLFAGGFLGPVIVRLIPSRIIKTAVGIFALGLAVFLFYQAYL</sequence>
<feature type="transmembrane region" description="Helical" evidence="8">
    <location>
        <begin position="74"/>
        <end position="93"/>
    </location>
</feature>
<dbReference type="RefSeq" id="WP_005684244.1">
    <property type="nucleotide sequence ID" value="NZ_CABFNI010000010.1"/>
</dbReference>
<evidence type="ECO:0000313" key="14">
    <source>
        <dbReference type="Proteomes" id="UP000552935"/>
    </source>
</evidence>
<evidence type="ECO:0000313" key="9">
    <source>
        <dbReference type="EMBL" id="NZA04720.1"/>
    </source>
</evidence>
<reference evidence="10 12" key="1">
    <citation type="submission" date="2017-01" db="EMBL/GenBank/DDBJ databases">
        <title>In silico prediction, in vitro antibacterial spectrum and physicochemical properties of a putative bacteriocin produced by Lactobacillus rhamnosus strain L156.4.</title>
        <authorList>
            <person name="Silveira A.M."/>
            <person name="Monteiro A.S."/>
            <person name="Santos V.L."/>
            <person name="Nicoli J.R."/>
            <person name="Azevedo V."/>
            <person name="Soares S.C."/>
            <person name="Castro-Oliveira L."/>
            <person name="Dias-Souza M.V."/>
            <person name="Nardi R.M."/>
        </authorList>
    </citation>
    <scope>NUCLEOTIDE SEQUENCE [LARGE SCALE GENOMIC DNA]</scope>
    <source>
        <strain evidence="10 12">L156.4</strain>
    </source>
</reference>
<evidence type="ECO:0000313" key="10">
    <source>
        <dbReference type="EMBL" id="ONN75631.1"/>
    </source>
</evidence>
<dbReference type="Pfam" id="PF01925">
    <property type="entry name" value="TauE"/>
    <property type="match status" value="1"/>
</dbReference>
<comment type="caution">
    <text evidence="9">The sequence shown here is derived from an EMBL/GenBank/DDBJ whole genome shotgun (WGS) entry which is preliminary data.</text>
</comment>
<keyword evidence="5 8" id="KW-0812">Transmembrane</keyword>
<keyword evidence="6 8" id="KW-1133">Transmembrane helix</keyword>
<feature type="transmembrane region" description="Helical" evidence="8">
    <location>
        <begin position="99"/>
        <end position="117"/>
    </location>
</feature>
<evidence type="ECO:0000256" key="1">
    <source>
        <dbReference type="ARBA" id="ARBA00004651"/>
    </source>
</evidence>
<feature type="transmembrane region" description="Helical" evidence="8">
    <location>
        <begin position="228"/>
        <end position="249"/>
    </location>
</feature>
<dbReference type="Proteomes" id="UP000307517">
    <property type="component" value="Unassembled WGS sequence"/>
</dbReference>
<evidence type="ECO:0000313" key="13">
    <source>
        <dbReference type="Proteomes" id="UP000307517"/>
    </source>
</evidence>
<evidence type="ECO:0000256" key="5">
    <source>
        <dbReference type="ARBA" id="ARBA00022692"/>
    </source>
</evidence>
<name>A0A508YTH4_LACRH</name>
<keyword evidence="4 8" id="KW-1003">Cell membrane</keyword>
<dbReference type="InterPro" id="IPR052017">
    <property type="entry name" value="TSUP"/>
</dbReference>
<keyword evidence="3" id="KW-0813">Transport</keyword>